<reference evidence="8 9" key="1">
    <citation type="journal article" date="2024" name="Proc. Natl. Acad. Sci. U.S.A.">
        <title>The genetic regulatory architecture and epigenomic basis for age-related changes in rattlesnake venom.</title>
        <authorList>
            <person name="Hogan M.P."/>
            <person name="Holding M.L."/>
            <person name="Nystrom G.S."/>
            <person name="Colston T.J."/>
            <person name="Bartlett D.A."/>
            <person name="Mason A.J."/>
            <person name="Ellsworth S.A."/>
            <person name="Rautsaw R.M."/>
            <person name="Lawrence K.C."/>
            <person name="Strickland J.L."/>
            <person name="He B."/>
            <person name="Fraser P."/>
            <person name="Margres M.J."/>
            <person name="Gilbert D.M."/>
            <person name="Gibbs H.L."/>
            <person name="Parkinson C.L."/>
            <person name="Rokyta D.R."/>
        </authorList>
    </citation>
    <scope>NUCLEOTIDE SEQUENCE [LARGE SCALE GENOMIC DNA]</scope>
    <source>
        <strain evidence="8">DRR0105</strain>
    </source>
</reference>
<dbReference type="PANTHER" id="PTHR11616:SF109">
    <property type="entry name" value="INACTIVE SODIUM-DEPENDENT NEUTRAL AMINO ACID TRANSPORTER B(0)AT3"/>
    <property type="match status" value="1"/>
</dbReference>
<feature type="transmembrane region" description="Helical" evidence="7">
    <location>
        <begin position="41"/>
        <end position="62"/>
    </location>
</feature>
<proteinExistence type="predicted"/>
<dbReference type="PRINTS" id="PR00176">
    <property type="entry name" value="NANEUSMPORT"/>
</dbReference>
<dbReference type="Proteomes" id="UP001474421">
    <property type="component" value="Unassembled WGS sequence"/>
</dbReference>
<dbReference type="InterPro" id="IPR037272">
    <property type="entry name" value="SNS_sf"/>
</dbReference>
<dbReference type="GO" id="GO:0046872">
    <property type="term" value="F:metal ion binding"/>
    <property type="evidence" value="ECO:0007669"/>
    <property type="project" value="UniProtKB-KW"/>
</dbReference>
<keyword evidence="5 7" id="KW-0472">Membrane</keyword>
<dbReference type="GO" id="GO:0006865">
    <property type="term" value="P:amino acid transport"/>
    <property type="evidence" value="ECO:0007669"/>
    <property type="project" value="TreeGrafter"/>
</dbReference>
<dbReference type="PROSITE" id="PS50267">
    <property type="entry name" value="NA_NEUROTRAN_SYMP_3"/>
    <property type="match status" value="1"/>
</dbReference>
<gene>
    <name evidence="8" type="ORF">NXF25_008478</name>
</gene>
<evidence type="ECO:0000313" key="9">
    <source>
        <dbReference type="Proteomes" id="UP001474421"/>
    </source>
</evidence>
<dbReference type="GO" id="GO:0005886">
    <property type="term" value="C:plasma membrane"/>
    <property type="evidence" value="ECO:0007669"/>
    <property type="project" value="TreeGrafter"/>
</dbReference>
<evidence type="ECO:0000256" key="3">
    <source>
        <dbReference type="ARBA" id="ARBA00022692"/>
    </source>
</evidence>
<dbReference type="InterPro" id="IPR000175">
    <property type="entry name" value="Na/ntran_symport"/>
</dbReference>
<organism evidence="8 9">
    <name type="scientific">Crotalus adamanteus</name>
    <name type="common">Eastern diamondback rattlesnake</name>
    <dbReference type="NCBI Taxonomy" id="8729"/>
    <lineage>
        <taxon>Eukaryota</taxon>
        <taxon>Metazoa</taxon>
        <taxon>Chordata</taxon>
        <taxon>Craniata</taxon>
        <taxon>Vertebrata</taxon>
        <taxon>Euteleostomi</taxon>
        <taxon>Lepidosauria</taxon>
        <taxon>Squamata</taxon>
        <taxon>Bifurcata</taxon>
        <taxon>Unidentata</taxon>
        <taxon>Episquamata</taxon>
        <taxon>Toxicofera</taxon>
        <taxon>Serpentes</taxon>
        <taxon>Colubroidea</taxon>
        <taxon>Viperidae</taxon>
        <taxon>Crotalinae</taxon>
        <taxon>Crotalus</taxon>
    </lineage>
</organism>
<keyword evidence="6" id="KW-0915">Sodium</keyword>
<keyword evidence="4 7" id="KW-1133">Transmembrane helix</keyword>
<comment type="subcellular location">
    <subcellularLocation>
        <location evidence="1">Membrane</location>
        <topology evidence="1">Multi-pass membrane protein</topology>
    </subcellularLocation>
</comment>
<evidence type="ECO:0000256" key="4">
    <source>
        <dbReference type="ARBA" id="ARBA00022989"/>
    </source>
</evidence>
<keyword evidence="3 7" id="KW-0812">Transmembrane</keyword>
<protein>
    <submittedName>
        <fullName evidence="8">Slc6a19: Sodium-dependent neutral amino acid transporter B</fullName>
    </submittedName>
</protein>
<evidence type="ECO:0000256" key="7">
    <source>
        <dbReference type="SAM" id="Phobius"/>
    </source>
</evidence>
<feature type="binding site" evidence="6">
    <location>
        <position position="53"/>
    </location>
    <ligand>
        <name>Na(+)</name>
        <dbReference type="ChEBI" id="CHEBI:29101"/>
        <label>1</label>
    </ligand>
</feature>
<feature type="transmembrane region" description="Helical" evidence="7">
    <location>
        <begin position="113"/>
        <end position="134"/>
    </location>
</feature>
<keyword evidence="6" id="KW-0479">Metal-binding</keyword>
<dbReference type="EMBL" id="JAOTOJ010000003">
    <property type="protein sequence ID" value="KAK9403651.1"/>
    <property type="molecule type" value="Genomic_DNA"/>
</dbReference>
<evidence type="ECO:0000256" key="5">
    <source>
        <dbReference type="ARBA" id="ARBA00023136"/>
    </source>
</evidence>
<sequence length="138" mass="15397">MCVADQINCLFHFEILQSVSGPGLAFITFTEVVTRMPGAQIWSILFFLMLSCLGLSSMFGLIHGILTPFTEIPLVTKYLRKEVSCGIICFASFLLGLLFTTRSGSYWLEVFDSYGSLTLLIISLLELCSVVYVYGLKR</sequence>
<evidence type="ECO:0000256" key="6">
    <source>
        <dbReference type="PIRSR" id="PIRSR600175-1"/>
    </source>
</evidence>
<accession>A0AAW1BMW8</accession>
<feature type="transmembrane region" description="Helical" evidence="7">
    <location>
        <begin position="83"/>
        <end position="101"/>
    </location>
</feature>
<dbReference type="AlphaFoldDB" id="A0AAW1BMW8"/>
<dbReference type="Pfam" id="PF00209">
    <property type="entry name" value="SNF"/>
    <property type="match status" value="1"/>
</dbReference>
<evidence type="ECO:0000256" key="1">
    <source>
        <dbReference type="ARBA" id="ARBA00004141"/>
    </source>
</evidence>
<evidence type="ECO:0000313" key="8">
    <source>
        <dbReference type="EMBL" id="KAK9403651.1"/>
    </source>
</evidence>
<evidence type="ECO:0000256" key="2">
    <source>
        <dbReference type="ARBA" id="ARBA00022448"/>
    </source>
</evidence>
<keyword evidence="2" id="KW-0813">Transport</keyword>
<keyword evidence="9" id="KW-1185">Reference proteome</keyword>
<comment type="caution">
    <text evidence="8">The sequence shown here is derived from an EMBL/GenBank/DDBJ whole genome shotgun (WGS) entry which is preliminary data.</text>
</comment>
<feature type="binding site" evidence="6">
    <location>
        <position position="57"/>
    </location>
    <ligand>
        <name>Na(+)</name>
        <dbReference type="ChEBI" id="CHEBI:29101"/>
        <label>1</label>
    </ligand>
</feature>
<dbReference type="SUPFAM" id="SSF161070">
    <property type="entry name" value="SNF-like"/>
    <property type="match status" value="1"/>
</dbReference>
<dbReference type="PANTHER" id="PTHR11616">
    <property type="entry name" value="SODIUM/CHLORIDE DEPENDENT TRANSPORTER"/>
    <property type="match status" value="1"/>
</dbReference>
<name>A0AAW1BMW8_CROAD</name>
<dbReference type="GO" id="GO:0035725">
    <property type="term" value="P:sodium ion transmembrane transport"/>
    <property type="evidence" value="ECO:0007669"/>
    <property type="project" value="TreeGrafter"/>
</dbReference>